<comment type="similarity">
    <text evidence="2">Belongs to the glycosyltransferase 47 family.</text>
</comment>
<dbReference type="Proteomes" id="UP000467840">
    <property type="component" value="Chromosome 16"/>
</dbReference>
<evidence type="ECO:0000313" key="9">
    <source>
        <dbReference type="Proteomes" id="UP000467840"/>
    </source>
</evidence>
<dbReference type="EMBL" id="JAAGAX010000009">
    <property type="protein sequence ID" value="KAF2303972.1"/>
    <property type="molecule type" value="Genomic_DNA"/>
</dbReference>
<keyword evidence="4" id="KW-0812">Transmembrane</keyword>
<keyword evidence="9" id="KW-1185">Reference proteome</keyword>
<keyword evidence="3" id="KW-0328">Glycosyltransferase</keyword>
<evidence type="ECO:0000256" key="3">
    <source>
        <dbReference type="ARBA" id="ARBA00022676"/>
    </source>
</evidence>
<comment type="subcellular location">
    <subcellularLocation>
        <location evidence="1">Golgi apparatus membrane</location>
        <topology evidence="1">Single-pass type II membrane protein</topology>
    </subcellularLocation>
</comment>
<evidence type="ECO:0000256" key="6">
    <source>
        <dbReference type="SAM" id="MobiDB-lite"/>
    </source>
</evidence>
<comment type="caution">
    <text evidence="8">The sequence shown here is derived from an EMBL/GenBank/DDBJ whole genome shotgun (WGS) entry which is preliminary data.</text>
</comment>
<dbReference type="InterPro" id="IPR040911">
    <property type="entry name" value="Exostosin_GT47"/>
</dbReference>
<dbReference type="PANTHER" id="PTHR11062">
    <property type="entry name" value="EXOSTOSIN HEPARAN SULFATE GLYCOSYLTRANSFERASE -RELATED"/>
    <property type="match status" value="1"/>
</dbReference>
<dbReference type="PANTHER" id="PTHR11062:SF77">
    <property type="entry name" value="GLYCOSYLTRANSFERASE FAMILY EXOSTOSIN PROTEIN"/>
    <property type="match status" value="1"/>
</dbReference>
<gene>
    <name evidence="8" type="ORF">GH714_025748</name>
</gene>
<dbReference type="GO" id="GO:0000139">
    <property type="term" value="C:Golgi membrane"/>
    <property type="evidence" value="ECO:0007669"/>
    <property type="project" value="UniProtKB-SubCell"/>
</dbReference>
<sequence>MVISVAIIIAALLQCFALPYWKRWSLSTADEGSLVVLISNATFSNNLRPRPVNVSNSMVNDTYPSDLDEEVGDGNETKETSTDNLSPAKSEHGELTLNIGAMLGKSLIMGYDASTGDDSIQATALEIGHGNVLQAEKVDDKEAAAGLTFGGVQIRAGIVPVVLPGISAKNGGKMDTESSTSNAFFPANETSADNVRGIAEIQPQISVSITQKKNSPQDSISTLKRGDTQPMSISQMNSLLLHNLVSSHYVRTKWYSVRDRELLSAKLKIENAPILRSPPGLYASAFRNVSIFKRSYELMERMLRIYIYKEGEKPVFHQSKMIGIYASEGWFIKLLEGNKKFIVRDLRKAHLFYLPFSSLMLRTTLFGQNLQSQRDLEGYLKNYVDLVARKYSFWNRTGGADHFLVGCHDWASRITRQYMRNCIRVLCNANVAKGFEIGKDTTLPVTYIRSAENPLKDLGGRPPSERHILAFFAGGMHGYLRPVLLQFWQNKESDMKIFGPMHRDIEGKSLYREYMKGSKYCICARGYEVHTPRVVEAIFYECVPVIISDNYVPPFFEVLNWEAFSVFVQEKDMPNLRNILLSIPEESKSKKEIEVLFNKGVISVLVGSQCLLWSLLPNSNDLTYDKSSFPIILSSTKSLMVRNPLAIDASSLSKGSILNGVVVKDAATAGRSGDGSHDSGLQRNRGDSDSDFTSEDEDQDNPIDLAVDNDGDSVDFVEEGMDNPIELVVDRNVNDFPSGNVMDSNGTSSVESIKSKESNSLMEFSGKRDLPIDQNGKSKHEISIDNNLPQKDLGRIKIAVKSSPLESEIVTSSTNISYPRSNGSSSVGSAIQKNGFATSKNDSAKMVNPAGKKMKYEMPPKSITLIDEMNQILARNGRSTHSMRPRWSSHRDQEILAARSQIANASVPLNDRDLYAPLFRNVSQFKRSYELMEHTLKVYIYKDGKKPIFHLPILKGLYASEGWFMKLMQGNKHFIVKDPRKAHLFYIPFSSRMLEYSLYVRNSHNRTNLRQYLKEYTEKIAAKYPYWNRTDGADHFLVACHDWEAYSGARKVLGLIMWM</sequence>
<accession>A0A6A6LRA5</accession>
<keyword evidence="4" id="KW-0735">Signal-anchor</keyword>
<keyword evidence="5" id="KW-0333">Golgi apparatus</keyword>
<proteinExistence type="inferred from homology"/>
<evidence type="ECO:0000313" key="8">
    <source>
        <dbReference type="EMBL" id="KAF2303972.1"/>
    </source>
</evidence>
<dbReference type="Pfam" id="PF03016">
    <property type="entry name" value="Exostosin_GT47"/>
    <property type="match status" value="2"/>
</dbReference>
<feature type="domain" description="Exostosin GT47" evidence="7">
    <location>
        <begin position="300"/>
        <end position="581"/>
    </location>
</feature>
<evidence type="ECO:0000256" key="1">
    <source>
        <dbReference type="ARBA" id="ARBA00004323"/>
    </source>
</evidence>
<evidence type="ECO:0000256" key="2">
    <source>
        <dbReference type="ARBA" id="ARBA00010271"/>
    </source>
</evidence>
<feature type="domain" description="Exostosin GT47" evidence="7">
    <location>
        <begin position="933"/>
        <end position="1047"/>
    </location>
</feature>
<name>A0A6A6LRA5_HEVBR</name>
<keyword evidence="3" id="KW-0808">Transferase</keyword>
<organism evidence="8 9">
    <name type="scientific">Hevea brasiliensis</name>
    <name type="common">Para rubber tree</name>
    <name type="synonym">Siphonia brasiliensis</name>
    <dbReference type="NCBI Taxonomy" id="3981"/>
    <lineage>
        <taxon>Eukaryota</taxon>
        <taxon>Viridiplantae</taxon>
        <taxon>Streptophyta</taxon>
        <taxon>Embryophyta</taxon>
        <taxon>Tracheophyta</taxon>
        <taxon>Spermatophyta</taxon>
        <taxon>Magnoliopsida</taxon>
        <taxon>eudicotyledons</taxon>
        <taxon>Gunneridae</taxon>
        <taxon>Pentapetalae</taxon>
        <taxon>rosids</taxon>
        <taxon>fabids</taxon>
        <taxon>Malpighiales</taxon>
        <taxon>Euphorbiaceae</taxon>
        <taxon>Crotonoideae</taxon>
        <taxon>Micrandreae</taxon>
        <taxon>Hevea</taxon>
    </lineage>
</organism>
<feature type="region of interest" description="Disordered" evidence="6">
    <location>
        <begin position="668"/>
        <end position="714"/>
    </location>
</feature>
<protein>
    <recommendedName>
        <fullName evidence="7">Exostosin GT47 domain-containing protein</fullName>
    </recommendedName>
</protein>
<dbReference type="InterPro" id="IPR004263">
    <property type="entry name" value="Exostosin"/>
</dbReference>
<reference evidence="8 9" key="1">
    <citation type="journal article" date="2020" name="Mol. Plant">
        <title>The Chromosome-Based Rubber Tree Genome Provides New Insights into Spurge Genome Evolution and Rubber Biosynthesis.</title>
        <authorList>
            <person name="Liu J."/>
            <person name="Shi C."/>
            <person name="Shi C.C."/>
            <person name="Li W."/>
            <person name="Zhang Q.J."/>
            <person name="Zhang Y."/>
            <person name="Li K."/>
            <person name="Lu H.F."/>
            <person name="Shi C."/>
            <person name="Zhu S.T."/>
            <person name="Xiao Z.Y."/>
            <person name="Nan H."/>
            <person name="Yue Y."/>
            <person name="Zhu X.G."/>
            <person name="Wu Y."/>
            <person name="Hong X.N."/>
            <person name="Fan G.Y."/>
            <person name="Tong Y."/>
            <person name="Zhang D."/>
            <person name="Mao C.L."/>
            <person name="Liu Y.L."/>
            <person name="Hao S.J."/>
            <person name="Liu W.Q."/>
            <person name="Lv M.Q."/>
            <person name="Zhang H.B."/>
            <person name="Liu Y."/>
            <person name="Hu-Tang G.R."/>
            <person name="Wang J.P."/>
            <person name="Wang J.H."/>
            <person name="Sun Y.H."/>
            <person name="Ni S.B."/>
            <person name="Chen W.B."/>
            <person name="Zhang X.C."/>
            <person name="Jiao Y.N."/>
            <person name="Eichler E.E."/>
            <person name="Li G.H."/>
            <person name="Liu X."/>
            <person name="Gao L.Z."/>
        </authorList>
    </citation>
    <scope>NUCLEOTIDE SEQUENCE [LARGE SCALE GENOMIC DNA]</scope>
    <source>
        <strain evidence="9">cv. GT1</strain>
        <tissue evidence="8">Leaf</tissue>
    </source>
</reference>
<feature type="region of interest" description="Disordered" evidence="6">
    <location>
        <begin position="55"/>
        <end position="90"/>
    </location>
</feature>
<evidence type="ECO:0000259" key="7">
    <source>
        <dbReference type="Pfam" id="PF03016"/>
    </source>
</evidence>
<feature type="compositionally biased region" description="Acidic residues" evidence="6">
    <location>
        <begin position="689"/>
        <end position="714"/>
    </location>
</feature>
<evidence type="ECO:0000256" key="4">
    <source>
        <dbReference type="ARBA" id="ARBA00022968"/>
    </source>
</evidence>
<dbReference type="GO" id="GO:0016757">
    <property type="term" value="F:glycosyltransferase activity"/>
    <property type="evidence" value="ECO:0007669"/>
    <property type="project" value="UniProtKB-KW"/>
</dbReference>
<dbReference type="AlphaFoldDB" id="A0A6A6LRA5"/>
<evidence type="ECO:0000256" key="5">
    <source>
        <dbReference type="ARBA" id="ARBA00023034"/>
    </source>
</evidence>